<reference evidence="1 2" key="1">
    <citation type="submission" date="2017-08" db="EMBL/GenBank/DDBJ databases">
        <title>Complete genome sequence of Mucilaginibacter sp. strain BJC16-A31.</title>
        <authorList>
            <consortium name="Henan University of Science and Technology"/>
            <person name="You X."/>
        </authorList>
    </citation>
    <scope>NUCLEOTIDE SEQUENCE [LARGE SCALE GENOMIC DNA]</scope>
    <source>
        <strain evidence="1 2">BJC16-A31</strain>
    </source>
</reference>
<proteinExistence type="predicted"/>
<dbReference type="Proteomes" id="UP000215002">
    <property type="component" value="Chromosome"/>
</dbReference>
<keyword evidence="2" id="KW-1185">Reference proteome</keyword>
<dbReference type="EMBL" id="CP022743">
    <property type="protein sequence ID" value="ASU33758.1"/>
    <property type="molecule type" value="Genomic_DNA"/>
</dbReference>
<name>A0A223NVY1_9SPHI</name>
<evidence type="ECO:0000313" key="1">
    <source>
        <dbReference type="EMBL" id="ASU33758.1"/>
    </source>
</evidence>
<evidence type="ECO:0000313" key="2">
    <source>
        <dbReference type="Proteomes" id="UP000215002"/>
    </source>
</evidence>
<protein>
    <submittedName>
        <fullName evidence="1">Uncharacterized protein</fullName>
    </submittedName>
</protein>
<dbReference type="AlphaFoldDB" id="A0A223NVY1"/>
<sequence>MIKYMIIKVLHYFLDRKCTLIKKFNFFTVSELLFYLQQS</sequence>
<accession>A0A223NVY1</accession>
<organism evidence="1 2">
    <name type="scientific">Mucilaginibacter xinganensis</name>
    <dbReference type="NCBI Taxonomy" id="1234841"/>
    <lineage>
        <taxon>Bacteria</taxon>
        <taxon>Pseudomonadati</taxon>
        <taxon>Bacteroidota</taxon>
        <taxon>Sphingobacteriia</taxon>
        <taxon>Sphingobacteriales</taxon>
        <taxon>Sphingobacteriaceae</taxon>
        <taxon>Mucilaginibacter</taxon>
    </lineage>
</organism>
<gene>
    <name evidence="1" type="ORF">MuYL_1862</name>
</gene>
<dbReference type="KEGG" id="muc:MuYL_1862"/>